<reference evidence="1" key="1">
    <citation type="submission" date="2018-01" db="EMBL/GenBank/DDBJ databases">
        <title>An insight into the sialome of Amazonian anophelines.</title>
        <authorList>
            <person name="Ribeiro J.M."/>
            <person name="Scarpassa V."/>
            <person name="Calvo E."/>
        </authorList>
    </citation>
    <scope>NUCLEOTIDE SEQUENCE</scope>
</reference>
<evidence type="ECO:0000313" key="1">
    <source>
        <dbReference type="EMBL" id="MBW72209.1"/>
    </source>
</evidence>
<accession>A0A2M4D3V4</accession>
<sequence>MILFRASATGFGFLFSQSAPLFSEEGPAVPKRRAPPFLRTVFVRPAAVPGVGLRSFFPCLMISSRLMFIKSPISLCCSCCSTLGCCFTVRKFQQDAFFANRYDASEWGCREPPAPVVLAPMPRCRKTDSFA</sequence>
<protein>
    <submittedName>
        <fullName evidence="1">Putative secreted protein</fullName>
    </submittedName>
</protein>
<name>A0A2M4D3V4_ANODA</name>
<dbReference type="EMBL" id="GGFL01008031">
    <property type="protein sequence ID" value="MBW72209.1"/>
    <property type="molecule type" value="Transcribed_RNA"/>
</dbReference>
<dbReference type="AlphaFoldDB" id="A0A2M4D3V4"/>
<organism evidence="1">
    <name type="scientific">Anopheles darlingi</name>
    <name type="common">Mosquito</name>
    <dbReference type="NCBI Taxonomy" id="43151"/>
    <lineage>
        <taxon>Eukaryota</taxon>
        <taxon>Metazoa</taxon>
        <taxon>Ecdysozoa</taxon>
        <taxon>Arthropoda</taxon>
        <taxon>Hexapoda</taxon>
        <taxon>Insecta</taxon>
        <taxon>Pterygota</taxon>
        <taxon>Neoptera</taxon>
        <taxon>Endopterygota</taxon>
        <taxon>Diptera</taxon>
        <taxon>Nematocera</taxon>
        <taxon>Culicoidea</taxon>
        <taxon>Culicidae</taxon>
        <taxon>Anophelinae</taxon>
        <taxon>Anopheles</taxon>
    </lineage>
</organism>
<proteinExistence type="predicted"/>